<organism evidence="3 4">
    <name type="scientific">Rhodopirellula europaea 6C</name>
    <dbReference type="NCBI Taxonomy" id="1263867"/>
    <lineage>
        <taxon>Bacteria</taxon>
        <taxon>Pseudomonadati</taxon>
        <taxon>Planctomycetota</taxon>
        <taxon>Planctomycetia</taxon>
        <taxon>Pirellulales</taxon>
        <taxon>Pirellulaceae</taxon>
        <taxon>Rhodopirellula</taxon>
    </lineage>
</organism>
<keyword evidence="1" id="KW-0175">Coiled coil</keyword>
<evidence type="ECO:0000313" key="4">
    <source>
        <dbReference type="Proteomes" id="UP000011529"/>
    </source>
</evidence>
<comment type="caution">
    <text evidence="3">The sequence shown here is derived from an EMBL/GenBank/DDBJ whole genome shotgun (WGS) entry which is preliminary data.</text>
</comment>
<dbReference type="Proteomes" id="UP000011529">
    <property type="component" value="Unassembled WGS sequence"/>
</dbReference>
<reference evidence="3" key="1">
    <citation type="submission" date="2012-11" db="EMBL/GenBank/DDBJ databases">
        <title>Permanent draft genomes of Rhodopirellula europaea strain SH398 and 6C.</title>
        <authorList>
            <person name="Richter M."/>
            <person name="Richter-Heitmann T."/>
            <person name="Frank C."/>
            <person name="Harder J."/>
            <person name="Glockner F.O."/>
        </authorList>
    </citation>
    <scope>NUCLEOTIDE SEQUENCE</scope>
    <source>
        <strain evidence="3">6C</strain>
    </source>
</reference>
<accession>M2ASM7</accession>
<evidence type="ECO:0000256" key="1">
    <source>
        <dbReference type="SAM" id="Coils"/>
    </source>
</evidence>
<dbReference type="InterPro" id="IPR011049">
    <property type="entry name" value="Serralysin-like_metalloprot_C"/>
</dbReference>
<evidence type="ECO:0000256" key="2">
    <source>
        <dbReference type="SAM" id="MobiDB-lite"/>
    </source>
</evidence>
<name>M2ASM7_9BACT</name>
<keyword evidence="4" id="KW-1185">Reference proteome</keyword>
<dbReference type="RefSeq" id="WP_008658403.1">
    <property type="nucleotide sequence ID" value="NZ_ANMO01000163.1"/>
</dbReference>
<reference evidence="3" key="2">
    <citation type="journal article" date="2013" name="Mar. Genomics">
        <title>Expression of sulfatases in Rhodopirellula baltica and the diversity of sulfatases in the genus Rhodopirellula.</title>
        <authorList>
            <person name="Wegner C.E."/>
            <person name="Richter-Heitmann T."/>
            <person name="Klindworth A."/>
            <person name="Klockow C."/>
            <person name="Richter M."/>
            <person name="Achstetter T."/>
            <person name="Glockner F.O."/>
            <person name="Harder J."/>
        </authorList>
    </citation>
    <scope>NUCLEOTIDE SEQUENCE [LARGE SCALE GENOMIC DNA]</scope>
    <source>
        <strain evidence="3">6C</strain>
    </source>
</reference>
<feature type="region of interest" description="Disordered" evidence="2">
    <location>
        <begin position="1"/>
        <end position="27"/>
    </location>
</feature>
<protein>
    <submittedName>
        <fullName evidence="3">Uncharacterized protein</fullName>
    </submittedName>
</protein>
<dbReference type="EMBL" id="ANMO01000163">
    <property type="protein sequence ID" value="EMB15727.1"/>
    <property type="molecule type" value="Genomic_DNA"/>
</dbReference>
<feature type="coiled-coil region" evidence="1">
    <location>
        <begin position="962"/>
        <end position="1014"/>
    </location>
</feature>
<dbReference type="AlphaFoldDB" id="M2ASM7"/>
<proteinExistence type="predicted"/>
<sequence length="1207" mass="128109">MTNFIETKLRGTPKNKKNRRGKKNRRRERVLSMEALQSRELMAADFSWLGDTLQVRGTDGNDFIAVQNDISGTRVFAGDTIQSEWEGRPFAEASRIEVAGGDGDDVLFSYQSEISVSLFGEFGNDFLYSDQATAVMDGGEGLDWIYDSQMEGVWEDALGVEGFDLDLSDLDAVPQFDSNDRISLQVELNGRTEIAGQSIDVSGAVEVSESGVDVHVAGFVDSWSDAFGVAGLELKDTQIVLDTSSDELVGDAYRVHVDSHLDTGGTLIGIAGTVDLTPETVDATFTGSIENWDDAYGIDDLDLQQAELSISGSVDEQSDSEFSIEIGADMLIDSTLVAVAGVLDISPERIDAQLSGSVENWANAFGIEQLSLNNAHLNVVASTDRKEDHRVAVSVQADMRVENTDVEVAGSVEITPDNIDVVMTGNVPHWDDAFGFDDLDLEDASLTVLASTDREGTQELYVDVAADMQVEGEMVSVAGTIGLDGDQTSASLTGTVPGTWDDAFGVDQLDLIDTMLSVDGLKTESASQFSIGASAGMDLFGTYVGIGGVIQFTPNGVSTNLAGTVAGDWAGAFGIDALQLRDTELSITHDPTDGDESGFNIELDTDLELFGSYVDVIGNLDFSLSGESVSLSPQGELEFENLLGISGFSLSGADVTLDAGTDGMSLSLDATMDIGSVEVDFEGLFSISQDEVSASLTGSIDRWDDAFDVSGLNLEDVVMTVGAEKSAAGASMFIGLGAGISIGDKEIEVAGLVGVGTTGWEVAFRGSIDVLASTDLVVFANTMTQAGDPDAKPIPSDALGDFEMQDAYINFAPYGGNEALGITDGFGIGGEFYKDGELLAAGEFVVDLETFSFEVGLNIPEIELGPVDLSDVIVDIRIATGDSYFRVAGSAEMMGAEVSLEGMIQSDGDFSLTGNANVDVAGLDASVTFTVDNSGMQFEAIVQGTLFNNVTNAVTGEMLEAAQSVQTKIDNAQAVVAAAKSNVDKLNTELAEAKAEAQKEIDEIQSKLDSAKSIVDSARASKDYWYRVRKSRYNAWRSAQAATKRAAWYNYATYKAKEVAKYASYKYAATVYSAKVVTYHATSATYNTIRNSAGWVLDNVGVEANPEVLRIKALLAAGNLAVNSAEAILNGIEDANAHILRGLEIANSLEVNHVLLSGNVSNYVSAGVHAEIDFSFNGYNQTIGLSLNTDRLVQDLTKKLAGSALGF</sequence>
<dbReference type="SUPFAM" id="SSF51120">
    <property type="entry name" value="beta-Roll"/>
    <property type="match status" value="1"/>
</dbReference>
<feature type="compositionally biased region" description="Basic residues" evidence="2">
    <location>
        <begin position="11"/>
        <end position="27"/>
    </location>
</feature>
<gene>
    <name evidence="3" type="ORF">RE6C_03546</name>
</gene>
<dbReference type="PATRIC" id="fig|1263867.3.peg.3794"/>
<evidence type="ECO:0000313" key="3">
    <source>
        <dbReference type="EMBL" id="EMB15727.1"/>
    </source>
</evidence>